<organism evidence="1 2">
    <name type="scientific">Winogradskyella aurantia</name>
    <dbReference type="NCBI Taxonomy" id="1915063"/>
    <lineage>
        <taxon>Bacteria</taxon>
        <taxon>Pseudomonadati</taxon>
        <taxon>Bacteroidota</taxon>
        <taxon>Flavobacteriia</taxon>
        <taxon>Flavobacteriales</taxon>
        <taxon>Flavobacteriaceae</taxon>
        <taxon>Winogradskyella</taxon>
    </lineage>
</organism>
<proteinExistence type="predicted"/>
<sequence>MGFTTWSFGPNEQDVNDTYSFIENNSDIYTEHIDNKIPWNAWINDLVLPVEFTNEVIGKANRRIIDKPLLLSVSLLNSNRDELAEDFDGSIPSYTQLNDIEIEEAYFKHINYLVNQFSPNYLVIAIEVNELRLRAESKWEAYTLLIQNVKTRIKQLHPGLRISESISLHNLYQPDAPNPIDYIDDIVNHINQMDFASISFYPFFKNQSTPEEFQQTFDFLHSRITKPIAFVETSHLAENLSVPNLNIAIAGNEIEQNSYLETLLTNAQEHDYEFIIWWAHRDYDALWETFPDEIKDLGKLWRDTGLLDQDGNERLSYNTWNTIFEE</sequence>
<dbReference type="RefSeq" id="WP_094968742.1">
    <property type="nucleotide sequence ID" value="NZ_NGJN01000005.1"/>
</dbReference>
<dbReference type="OrthoDB" id="9255579at2"/>
<dbReference type="Proteomes" id="UP000216840">
    <property type="component" value="Unassembled WGS sequence"/>
</dbReference>
<gene>
    <name evidence="1" type="ORF">CA834_10950</name>
</gene>
<protein>
    <submittedName>
        <fullName evidence="1">Uncharacterized protein</fullName>
    </submittedName>
</protein>
<accession>A0A265US82</accession>
<dbReference type="SUPFAM" id="SSF51445">
    <property type="entry name" value="(Trans)glycosidases"/>
    <property type="match status" value="1"/>
</dbReference>
<keyword evidence="2" id="KW-1185">Reference proteome</keyword>
<dbReference type="AlphaFoldDB" id="A0A265US82"/>
<dbReference type="InterPro" id="IPR017853">
    <property type="entry name" value="GH"/>
</dbReference>
<dbReference type="Gene3D" id="3.20.20.80">
    <property type="entry name" value="Glycosidases"/>
    <property type="match status" value="1"/>
</dbReference>
<name>A0A265US82_9FLAO</name>
<evidence type="ECO:0000313" key="2">
    <source>
        <dbReference type="Proteomes" id="UP000216840"/>
    </source>
</evidence>
<reference evidence="1 2" key="1">
    <citation type="submission" date="2017-05" db="EMBL/GenBank/DDBJ databases">
        <title>The draft genome sequence of Idiomarina salinarum WNB302.</title>
        <authorList>
            <person name="Sun Y."/>
            <person name="Chen B."/>
            <person name="Du Z."/>
        </authorList>
    </citation>
    <scope>NUCLEOTIDE SEQUENCE [LARGE SCALE GENOMIC DNA]</scope>
    <source>
        <strain evidence="1 2">WNB302</strain>
    </source>
</reference>
<evidence type="ECO:0000313" key="1">
    <source>
        <dbReference type="EMBL" id="OZV68156.1"/>
    </source>
</evidence>
<comment type="caution">
    <text evidence="1">The sequence shown here is derived from an EMBL/GenBank/DDBJ whole genome shotgun (WGS) entry which is preliminary data.</text>
</comment>
<dbReference type="EMBL" id="NGJN01000005">
    <property type="protein sequence ID" value="OZV68156.1"/>
    <property type="molecule type" value="Genomic_DNA"/>
</dbReference>